<dbReference type="InterPro" id="IPR005950">
    <property type="entry name" value="ModA"/>
</dbReference>
<keyword evidence="4" id="KW-0500">Molybdenum</keyword>
<keyword evidence="3 5" id="KW-0732">Signal</keyword>
<dbReference type="AlphaFoldDB" id="A0A239EAH0"/>
<evidence type="ECO:0000256" key="5">
    <source>
        <dbReference type="SAM" id="SignalP"/>
    </source>
</evidence>
<protein>
    <submittedName>
        <fullName evidence="6">Molybdate transport system substrate-binding protein</fullName>
    </submittedName>
</protein>
<gene>
    <name evidence="6" type="ORF">SAMN06265795_102603</name>
</gene>
<dbReference type="NCBIfam" id="TIGR01256">
    <property type="entry name" value="modA"/>
    <property type="match status" value="1"/>
</dbReference>
<feature type="chain" id="PRO_5012602189" evidence="5">
    <location>
        <begin position="22"/>
        <end position="251"/>
    </location>
</feature>
<dbReference type="InterPro" id="IPR050682">
    <property type="entry name" value="ModA/WtpA"/>
</dbReference>
<feature type="binding site" evidence="4">
    <location>
        <position position="165"/>
    </location>
    <ligand>
        <name>molybdate</name>
        <dbReference type="ChEBI" id="CHEBI:36264"/>
    </ligand>
</feature>
<keyword evidence="2 4" id="KW-0479">Metal-binding</keyword>
<dbReference type="GO" id="GO:0030973">
    <property type="term" value="F:molybdate ion binding"/>
    <property type="evidence" value="ECO:0007669"/>
    <property type="project" value="InterPro"/>
</dbReference>
<dbReference type="InterPro" id="IPR044084">
    <property type="entry name" value="AvModA-like_subst-bd"/>
</dbReference>
<dbReference type="SUPFAM" id="SSF53850">
    <property type="entry name" value="Periplasmic binding protein-like II"/>
    <property type="match status" value="1"/>
</dbReference>
<evidence type="ECO:0000256" key="1">
    <source>
        <dbReference type="ARBA" id="ARBA00009175"/>
    </source>
</evidence>
<proteinExistence type="inferred from homology"/>
<dbReference type="EMBL" id="FZOT01000002">
    <property type="protein sequence ID" value="SNS41461.1"/>
    <property type="molecule type" value="Genomic_DNA"/>
</dbReference>
<evidence type="ECO:0000313" key="7">
    <source>
        <dbReference type="Proteomes" id="UP000198284"/>
    </source>
</evidence>
<dbReference type="GO" id="GO:0015689">
    <property type="term" value="P:molybdate ion transport"/>
    <property type="evidence" value="ECO:0007669"/>
    <property type="project" value="InterPro"/>
</dbReference>
<reference evidence="6 7" key="1">
    <citation type="submission" date="2017-06" db="EMBL/GenBank/DDBJ databases">
        <authorList>
            <person name="Kim H.J."/>
            <person name="Triplett B.A."/>
        </authorList>
    </citation>
    <scope>NUCLEOTIDE SEQUENCE [LARGE SCALE GENOMIC DNA]</scope>
    <source>
        <strain evidence="6 7">U15</strain>
    </source>
</reference>
<dbReference type="OrthoDB" id="9785015at2"/>
<evidence type="ECO:0000256" key="3">
    <source>
        <dbReference type="ARBA" id="ARBA00022729"/>
    </source>
</evidence>
<dbReference type="Proteomes" id="UP000198284">
    <property type="component" value="Unassembled WGS sequence"/>
</dbReference>
<keyword evidence="7" id="KW-1185">Reference proteome</keyword>
<sequence>MTPTRLLPACLILLLAFPASAATLTAAVAANLQPAFGEIQAAFRQASGHEIKPVFNSSGRFVAQIKNGAPFDLFLSADMMYPESLHKEGLTDGPPQVYAYGAVVLWTMKDIDLGQWQKALASPAVSRIAVASASSAPYGREALRALQTLGLEAALKPKLVFGESVAQTSQYIHSGVVDAGFTAKSVVLSPEMKGQGKWVDLPAGSYQPIAQGTVLLKAATPASREAARQFKDFLAAPPARAILQRYGYQLP</sequence>
<feature type="signal peptide" evidence="5">
    <location>
        <begin position="1"/>
        <end position="21"/>
    </location>
</feature>
<dbReference type="CDD" id="cd13539">
    <property type="entry name" value="PBP2_AvModA"/>
    <property type="match status" value="1"/>
</dbReference>
<comment type="similarity">
    <text evidence="1">Belongs to the bacterial solute-binding protein ModA family.</text>
</comment>
<dbReference type="PANTHER" id="PTHR30632:SF14">
    <property type="entry name" value="TUNGSTATE_MOLYBDATE_CHROMATE-BINDING PROTEIN MODA"/>
    <property type="match status" value="1"/>
</dbReference>
<dbReference type="RefSeq" id="WP_089398416.1">
    <property type="nucleotide sequence ID" value="NZ_FZOT01000002.1"/>
</dbReference>
<accession>A0A239EAH0</accession>
<dbReference type="Gene3D" id="3.40.190.10">
    <property type="entry name" value="Periplasmic binding protein-like II"/>
    <property type="match status" value="2"/>
</dbReference>
<feature type="binding site" evidence="4">
    <location>
        <position position="58"/>
    </location>
    <ligand>
        <name>molybdate</name>
        <dbReference type="ChEBI" id="CHEBI:36264"/>
    </ligand>
</feature>
<evidence type="ECO:0000313" key="6">
    <source>
        <dbReference type="EMBL" id="SNS41461.1"/>
    </source>
</evidence>
<name>A0A239EAH0_9BURK</name>
<dbReference type="GO" id="GO:0046872">
    <property type="term" value="F:metal ion binding"/>
    <property type="evidence" value="ECO:0007669"/>
    <property type="project" value="UniProtKB-KW"/>
</dbReference>
<organism evidence="6 7">
    <name type="scientific">Noviherbaspirillum humi</name>
    <dbReference type="NCBI Taxonomy" id="1688639"/>
    <lineage>
        <taxon>Bacteria</taxon>
        <taxon>Pseudomonadati</taxon>
        <taxon>Pseudomonadota</taxon>
        <taxon>Betaproteobacteria</taxon>
        <taxon>Burkholderiales</taxon>
        <taxon>Oxalobacteraceae</taxon>
        <taxon>Noviherbaspirillum</taxon>
    </lineage>
</organism>
<evidence type="ECO:0000256" key="2">
    <source>
        <dbReference type="ARBA" id="ARBA00022723"/>
    </source>
</evidence>
<evidence type="ECO:0000256" key="4">
    <source>
        <dbReference type="PIRSR" id="PIRSR004846-1"/>
    </source>
</evidence>
<dbReference type="PANTHER" id="PTHR30632">
    <property type="entry name" value="MOLYBDATE-BINDING PERIPLASMIC PROTEIN"/>
    <property type="match status" value="1"/>
</dbReference>
<dbReference type="Pfam" id="PF13531">
    <property type="entry name" value="SBP_bac_11"/>
    <property type="match status" value="1"/>
</dbReference>
<dbReference type="PIRSF" id="PIRSF004846">
    <property type="entry name" value="ModA"/>
    <property type="match status" value="1"/>
</dbReference>